<dbReference type="Pfam" id="PF01926">
    <property type="entry name" value="MMR_HSR1"/>
    <property type="match status" value="1"/>
</dbReference>
<keyword evidence="3 6" id="KW-0547">Nucleotide-binding</keyword>
<dbReference type="EMBL" id="FN555004">
    <property type="protein sequence ID" value="CBG39966.1"/>
    <property type="molecule type" value="Genomic_DNA"/>
</dbReference>
<dbReference type="InterPro" id="IPR004044">
    <property type="entry name" value="KH_dom_type_2"/>
</dbReference>
<accession>D3UHJ4</accession>
<dbReference type="GO" id="GO:0005829">
    <property type="term" value="C:cytosol"/>
    <property type="evidence" value="ECO:0007669"/>
    <property type="project" value="TreeGrafter"/>
</dbReference>
<dbReference type="InterPro" id="IPR027417">
    <property type="entry name" value="P-loop_NTPase"/>
</dbReference>
<comment type="function">
    <text evidence="6">An essential GTPase that binds both GDP and GTP, with rapid nucleotide exchange. Plays a role in 16S rRNA processing and 30S ribosomal subunit biogenesis and possibly also in cell cycle regulation and energy metabolism.</text>
</comment>
<evidence type="ECO:0000256" key="8">
    <source>
        <dbReference type="RuleBase" id="RU003761"/>
    </source>
</evidence>
<dbReference type="NCBIfam" id="TIGR00231">
    <property type="entry name" value="small_GTP"/>
    <property type="match status" value="1"/>
</dbReference>
<reference evidence="11 12" key="1">
    <citation type="journal article" date="2010" name="BMC Genomics">
        <title>Comparative genomics and proteomics of Helicobacter mustelae, an ulcerogenic and carcinogenic gastric pathogen.</title>
        <authorList>
            <person name="O'Toole P.W."/>
            <person name="Snelling W.J."/>
            <person name="Canchaya C."/>
            <person name="Forde B.M."/>
            <person name="Hardie K.R."/>
            <person name="Josenhans C."/>
            <person name="Graham R.L.J."/>
            <person name="McMullan G."/>
            <person name="Parkhill J."/>
            <person name="Belda E."/>
            <person name="Bentley S.D."/>
        </authorList>
    </citation>
    <scope>NUCLEOTIDE SEQUENCE [LARGE SCALE GENOMIC DNA]</scope>
    <source>
        <strain evidence="12">ATCC 43772 / LMG 18044 / NCTC 12198 / 12198</strain>
    </source>
</reference>
<dbReference type="Gene3D" id="3.30.300.20">
    <property type="match status" value="1"/>
</dbReference>
<evidence type="ECO:0000256" key="3">
    <source>
        <dbReference type="ARBA" id="ARBA00022741"/>
    </source>
</evidence>
<dbReference type="HOGENOM" id="CLU_038009_1_0_7"/>
<feature type="binding site" evidence="6">
    <location>
        <begin position="16"/>
        <end position="23"/>
    </location>
    <ligand>
        <name>GTP</name>
        <dbReference type="ChEBI" id="CHEBI:37565"/>
    </ligand>
</feature>
<dbReference type="GO" id="GO:0000028">
    <property type="term" value="P:ribosomal small subunit assembly"/>
    <property type="evidence" value="ECO:0007669"/>
    <property type="project" value="TreeGrafter"/>
</dbReference>
<dbReference type="InterPro" id="IPR009019">
    <property type="entry name" value="KH_sf_prok-type"/>
</dbReference>
<keyword evidence="6" id="KW-0690">Ribosome biogenesis</keyword>
<evidence type="ECO:0000256" key="7">
    <source>
        <dbReference type="PROSITE-ProRule" id="PRU01050"/>
    </source>
</evidence>
<feature type="binding site" evidence="6">
    <location>
        <begin position="128"/>
        <end position="131"/>
    </location>
    <ligand>
        <name>GTP</name>
        <dbReference type="ChEBI" id="CHEBI:37565"/>
    </ligand>
</feature>
<dbReference type="GO" id="GO:0005886">
    <property type="term" value="C:plasma membrane"/>
    <property type="evidence" value="ECO:0007669"/>
    <property type="project" value="UniProtKB-SubCell"/>
</dbReference>
<evidence type="ECO:0000256" key="4">
    <source>
        <dbReference type="ARBA" id="ARBA00022884"/>
    </source>
</evidence>
<dbReference type="eggNOG" id="COG1159">
    <property type="taxonomic scope" value="Bacteria"/>
</dbReference>
<feature type="domain" description="KH type-2" evidence="9">
    <location>
        <begin position="202"/>
        <end position="286"/>
    </location>
</feature>
<name>D3UHJ4_HELM1</name>
<dbReference type="AlphaFoldDB" id="D3UHJ4"/>
<sequence length="304" mass="35354">MQTNEQTRCGYVGVIGKPNVGKSTFLNKIIGQQIALVSHKANATRKRMNFIIPFEEDGIQSQIIFVDTPGLYEGAKLLNVFMLKEAMRAHQESDLILFIISATDPYARQTYEEFLAFNANKPHIILLNKIDLIDKKKLLSLLDSYQCHQDKFLAIIPFSAKKDEDFSALLRVIHHYLPKSPFLFDMNQLTDHKMRDIYKELIRESLFDFLSEELPYESEVVIEKVIEGDLFEKIFAKIFVEKESQKSMVIGRNASTIKRIGRHSREKIEHLTEKKIFLQLNVFVQKSWSKQKDKLKNFGYDIDD</sequence>
<dbReference type="CDD" id="cd04163">
    <property type="entry name" value="Era"/>
    <property type="match status" value="1"/>
</dbReference>
<dbReference type="KEGG" id="hms:HMU07080"/>
<dbReference type="PANTHER" id="PTHR42698">
    <property type="entry name" value="GTPASE ERA"/>
    <property type="match status" value="1"/>
</dbReference>
<keyword evidence="12" id="KW-1185">Reference proteome</keyword>
<feature type="region of interest" description="G4" evidence="7">
    <location>
        <begin position="128"/>
        <end position="131"/>
    </location>
</feature>
<feature type="region of interest" description="G3" evidence="7">
    <location>
        <begin position="67"/>
        <end position="70"/>
    </location>
</feature>
<dbReference type="RefSeq" id="WP_013023045.1">
    <property type="nucleotide sequence ID" value="NC_013949.1"/>
</dbReference>
<dbReference type="SUPFAM" id="SSF52540">
    <property type="entry name" value="P-loop containing nucleoside triphosphate hydrolases"/>
    <property type="match status" value="1"/>
</dbReference>
<evidence type="ECO:0000259" key="9">
    <source>
        <dbReference type="PROSITE" id="PS50823"/>
    </source>
</evidence>
<proteinExistence type="inferred from homology"/>
<evidence type="ECO:0000313" key="12">
    <source>
        <dbReference type="Proteomes" id="UP000001522"/>
    </source>
</evidence>
<organism evidence="11 12">
    <name type="scientific">Helicobacter mustelae (strain ATCC 43772 / CCUG 25715 / CIP 103759 / LMG 18044 / NCTC 12198 / R85-136P)</name>
    <name type="common">Campylobacter mustelae</name>
    <dbReference type="NCBI Taxonomy" id="679897"/>
    <lineage>
        <taxon>Bacteria</taxon>
        <taxon>Pseudomonadati</taxon>
        <taxon>Campylobacterota</taxon>
        <taxon>Epsilonproteobacteria</taxon>
        <taxon>Campylobacterales</taxon>
        <taxon>Helicobacteraceae</taxon>
        <taxon>Helicobacter</taxon>
    </lineage>
</organism>
<dbReference type="NCBIfam" id="TIGR00436">
    <property type="entry name" value="era"/>
    <property type="match status" value="1"/>
</dbReference>
<dbReference type="PANTHER" id="PTHR42698:SF1">
    <property type="entry name" value="GTPASE ERA, MITOCHONDRIAL"/>
    <property type="match status" value="1"/>
</dbReference>
<keyword evidence="4 6" id="KW-0694">RNA-binding</keyword>
<dbReference type="GO" id="GO:0070181">
    <property type="term" value="F:small ribosomal subunit rRNA binding"/>
    <property type="evidence" value="ECO:0007669"/>
    <property type="project" value="UniProtKB-UniRule"/>
</dbReference>
<evidence type="ECO:0000256" key="1">
    <source>
        <dbReference type="ARBA" id="ARBA00007921"/>
    </source>
</evidence>
<evidence type="ECO:0000256" key="6">
    <source>
        <dbReference type="HAMAP-Rule" id="MF_00367"/>
    </source>
</evidence>
<keyword evidence="6" id="KW-1003">Cell membrane</keyword>
<dbReference type="CDD" id="cd22534">
    <property type="entry name" value="KH-II_Era"/>
    <property type="match status" value="1"/>
</dbReference>
<dbReference type="GO" id="GO:0005525">
    <property type="term" value="F:GTP binding"/>
    <property type="evidence" value="ECO:0007669"/>
    <property type="project" value="UniProtKB-UniRule"/>
</dbReference>
<comment type="subunit">
    <text evidence="6">Monomer.</text>
</comment>
<evidence type="ECO:0000256" key="5">
    <source>
        <dbReference type="ARBA" id="ARBA00023134"/>
    </source>
</evidence>
<dbReference type="HAMAP" id="MF_00367">
    <property type="entry name" value="GTPase_Era"/>
    <property type="match status" value="1"/>
</dbReference>
<comment type="subcellular location">
    <subcellularLocation>
        <location evidence="6">Cytoplasm</location>
    </subcellularLocation>
    <subcellularLocation>
        <location evidence="6">Cell inner membrane</location>
        <topology evidence="6">Peripheral membrane protein</topology>
    </subcellularLocation>
</comment>
<dbReference type="InterPro" id="IPR005662">
    <property type="entry name" value="GTPase_Era-like"/>
</dbReference>
<feature type="binding site" evidence="6">
    <location>
        <begin position="67"/>
        <end position="71"/>
    </location>
    <ligand>
        <name>GTP</name>
        <dbReference type="ChEBI" id="CHEBI:37565"/>
    </ligand>
</feature>
<dbReference type="InterPro" id="IPR030388">
    <property type="entry name" value="G_ERA_dom"/>
</dbReference>
<keyword evidence="5 6" id="KW-0342">GTP-binding</keyword>
<dbReference type="GO" id="GO:0003924">
    <property type="term" value="F:GTPase activity"/>
    <property type="evidence" value="ECO:0007669"/>
    <property type="project" value="UniProtKB-UniRule"/>
</dbReference>
<evidence type="ECO:0000259" key="10">
    <source>
        <dbReference type="PROSITE" id="PS51713"/>
    </source>
</evidence>
<keyword evidence="6" id="KW-0472">Membrane</keyword>
<gene>
    <name evidence="6 11" type="primary">era</name>
    <name evidence="11" type="ordered locus">HMU07080</name>
</gene>
<dbReference type="InterPro" id="IPR006073">
    <property type="entry name" value="GTP-bd"/>
</dbReference>
<dbReference type="NCBIfam" id="NF000908">
    <property type="entry name" value="PRK00089.1"/>
    <property type="match status" value="1"/>
</dbReference>
<dbReference type="InterPro" id="IPR015946">
    <property type="entry name" value="KH_dom-like_a/b"/>
</dbReference>
<dbReference type="Proteomes" id="UP000001522">
    <property type="component" value="Chromosome"/>
</dbReference>
<evidence type="ECO:0000313" key="11">
    <source>
        <dbReference type="EMBL" id="CBG39966.1"/>
    </source>
</evidence>
<dbReference type="PRINTS" id="PR00326">
    <property type="entry name" value="GTP1OBG"/>
</dbReference>
<feature type="region of interest" description="G1" evidence="7">
    <location>
        <begin position="16"/>
        <end position="23"/>
    </location>
</feature>
<keyword evidence="6" id="KW-0699">rRNA-binding</keyword>
<dbReference type="Pfam" id="PF07650">
    <property type="entry name" value="KH_2"/>
    <property type="match status" value="1"/>
</dbReference>
<dbReference type="STRING" id="679897.HMU07080"/>
<dbReference type="PROSITE" id="PS50823">
    <property type="entry name" value="KH_TYPE_2"/>
    <property type="match status" value="1"/>
</dbReference>
<dbReference type="SUPFAM" id="SSF54814">
    <property type="entry name" value="Prokaryotic type KH domain (KH-domain type II)"/>
    <property type="match status" value="1"/>
</dbReference>
<keyword evidence="6" id="KW-0997">Cell inner membrane</keyword>
<keyword evidence="6" id="KW-0963">Cytoplasm</keyword>
<comment type="similarity">
    <text evidence="1 6 7 8">Belongs to the TRAFAC class TrmE-Era-EngA-EngB-Septin-like GTPase superfamily. Era GTPase family.</text>
</comment>
<evidence type="ECO:0000256" key="2">
    <source>
        <dbReference type="ARBA" id="ARBA00020484"/>
    </source>
</evidence>
<feature type="domain" description="Era-type G" evidence="10">
    <location>
        <begin position="8"/>
        <end position="179"/>
    </location>
</feature>
<feature type="region of interest" description="G2" evidence="7">
    <location>
        <begin position="42"/>
        <end position="46"/>
    </location>
</feature>
<dbReference type="PROSITE" id="PS51713">
    <property type="entry name" value="G_ERA"/>
    <property type="match status" value="1"/>
</dbReference>
<feature type="region of interest" description="G5" evidence="7">
    <location>
        <begin position="158"/>
        <end position="160"/>
    </location>
</feature>
<dbReference type="Gene3D" id="3.40.50.300">
    <property type="entry name" value="P-loop containing nucleotide triphosphate hydrolases"/>
    <property type="match status" value="1"/>
</dbReference>
<protein>
    <recommendedName>
        <fullName evidence="2 6">GTPase Era</fullName>
    </recommendedName>
</protein>
<dbReference type="GO" id="GO:0043024">
    <property type="term" value="F:ribosomal small subunit binding"/>
    <property type="evidence" value="ECO:0007669"/>
    <property type="project" value="TreeGrafter"/>
</dbReference>
<dbReference type="InterPro" id="IPR005225">
    <property type="entry name" value="Small_GTP-bd"/>
</dbReference>